<reference evidence="19 20" key="1">
    <citation type="submission" date="2020-08" db="EMBL/GenBank/DDBJ databases">
        <title>Genomic Encyclopedia of Type Strains, Phase IV (KMG-IV): sequencing the most valuable type-strain genomes for metagenomic binning, comparative biology and taxonomic classification.</title>
        <authorList>
            <person name="Goeker M."/>
        </authorList>
    </citation>
    <scope>NUCLEOTIDE SEQUENCE [LARGE SCALE GENOMIC DNA]</scope>
    <source>
        <strain evidence="19 20">DSM 105074</strain>
    </source>
</reference>
<evidence type="ECO:0000256" key="5">
    <source>
        <dbReference type="ARBA" id="ARBA00022490"/>
    </source>
</evidence>
<feature type="binding site" evidence="17">
    <location>
        <position position="79"/>
    </location>
    <ligand>
        <name>Zn(2+)</name>
        <dbReference type="ChEBI" id="CHEBI:29105"/>
    </ligand>
</feature>
<comment type="function">
    <text evidence="2 17">Catalyzes the hydrolysis of UDP-3-O-myristoyl-N-acetylglucosamine to form UDP-3-O-myristoylglucosamine and acetate, the committed step in lipid A biosynthesis.</text>
</comment>
<keyword evidence="5 18" id="KW-0963">Cytoplasm</keyword>
<keyword evidence="9 17" id="KW-0378">Hydrolase</keyword>
<evidence type="ECO:0000256" key="7">
    <source>
        <dbReference type="ARBA" id="ARBA00022556"/>
    </source>
</evidence>
<feature type="binding site" evidence="17">
    <location>
        <position position="266"/>
    </location>
    <ligand>
        <name>Zn(2+)</name>
        <dbReference type="ChEBI" id="CHEBI:29105"/>
    </ligand>
</feature>
<evidence type="ECO:0000313" key="19">
    <source>
        <dbReference type="EMBL" id="MBB5282590.1"/>
    </source>
</evidence>
<dbReference type="InterPro" id="IPR029069">
    <property type="entry name" value="HotDog_dom_sf"/>
</dbReference>
<dbReference type="GO" id="GO:0019171">
    <property type="term" value="F:(3R)-hydroxyacyl-[acyl-carrier-protein] dehydratase activity"/>
    <property type="evidence" value="ECO:0007669"/>
    <property type="project" value="UniProtKB-EC"/>
</dbReference>
<comment type="similarity">
    <text evidence="15">In the N-terminal section; belongs to the LpxC family.</text>
</comment>
<dbReference type="InterPro" id="IPR013114">
    <property type="entry name" value="FabA_FabZ"/>
</dbReference>
<dbReference type="Pfam" id="PF03331">
    <property type="entry name" value="LpxC"/>
    <property type="match status" value="2"/>
</dbReference>
<keyword evidence="7 17" id="KW-0441">Lipid A biosynthesis</keyword>
<keyword evidence="12 18" id="KW-0456">Lyase</keyword>
<dbReference type="PANTHER" id="PTHR33694:SF1">
    <property type="entry name" value="UDP-3-O-ACYL-N-ACETYLGLUCOSAMINE DEACETYLASE 1, MITOCHONDRIAL-RELATED"/>
    <property type="match status" value="1"/>
</dbReference>
<comment type="caution">
    <text evidence="19">The sequence shown here is derived from an EMBL/GenBank/DDBJ whole genome shotgun (WGS) entry which is preliminary data.</text>
</comment>
<dbReference type="CDD" id="cd01288">
    <property type="entry name" value="FabZ"/>
    <property type="match status" value="1"/>
</dbReference>
<dbReference type="InterPro" id="IPR010084">
    <property type="entry name" value="FabZ"/>
</dbReference>
<comment type="cofactor">
    <cofactor evidence="1 17">
        <name>Zn(2+)</name>
        <dbReference type="ChEBI" id="CHEBI:29105"/>
    </cofactor>
</comment>
<dbReference type="InterPro" id="IPR004463">
    <property type="entry name" value="UDP-acyl_GlcNac_deAcase"/>
</dbReference>
<dbReference type="RefSeq" id="WP_184170976.1">
    <property type="nucleotide sequence ID" value="NZ_JACHGF010000001.1"/>
</dbReference>
<comment type="subcellular location">
    <subcellularLocation>
        <location evidence="3 18">Cytoplasm</location>
    </subcellularLocation>
</comment>
<dbReference type="GO" id="GO:0046872">
    <property type="term" value="F:metal ion binding"/>
    <property type="evidence" value="ECO:0007669"/>
    <property type="project" value="UniProtKB-KW"/>
</dbReference>
<evidence type="ECO:0000313" key="20">
    <source>
        <dbReference type="Proteomes" id="UP000557307"/>
    </source>
</evidence>
<feature type="binding site" evidence="17">
    <location>
        <position position="262"/>
    </location>
    <ligand>
        <name>Zn(2+)</name>
        <dbReference type="ChEBI" id="CHEBI:29105"/>
    </ligand>
</feature>
<evidence type="ECO:0000256" key="14">
    <source>
        <dbReference type="ARBA" id="ARBA00025049"/>
    </source>
</evidence>
<evidence type="ECO:0000256" key="6">
    <source>
        <dbReference type="ARBA" id="ARBA00022516"/>
    </source>
</evidence>
<evidence type="ECO:0000256" key="3">
    <source>
        <dbReference type="ARBA" id="ARBA00004496"/>
    </source>
</evidence>
<evidence type="ECO:0000256" key="10">
    <source>
        <dbReference type="ARBA" id="ARBA00022833"/>
    </source>
</evidence>
<comment type="pathway">
    <text evidence="4 17">Glycolipid biosynthesis; lipid IV(A) biosynthesis; lipid IV(A) from (3R)-3-hydroxytetradecanoyl-[acyl-carrier-protein] and UDP-N-acetyl-alpha-D-glucosamine: step 2/6.</text>
</comment>
<comment type="similarity">
    <text evidence="17">Belongs to the LpxC family.</text>
</comment>
<dbReference type="GO" id="GO:0103117">
    <property type="term" value="F:UDP-3-O-acyl-N-acetylglucosamine deacetylase activity"/>
    <property type="evidence" value="ECO:0007669"/>
    <property type="project" value="UniProtKB-UniRule"/>
</dbReference>
<dbReference type="AlphaFoldDB" id="A0A840TRD0"/>
<keyword evidence="11 17" id="KW-0443">Lipid metabolism</keyword>
<keyword evidence="10 17" id="KW-0862">Zinc</keyword>
<dbReference type="InterPro" id="IPR011334">
    <property type="entry name" value="UDP-acyl_GlcNac_deAcase_C"/>
</dbReference>
<dbReference type="UniPathway" id="UPA00359">
    <property type="reaction ID" value="UER00478"/>
</dbReference>
<feature type="active site" evidence="18">
    <location>
        <position position="366"/>
    </location>
</feature>
<dbReference type="GO" id="GO:0009245">
    <property type="term" value="P:lipid A biosynthetic process"/>
    <property type="evidence" value="ECO:0007669"/>
    <property type="project" value="UniProtKB-UniRule"/>
</dbReference>
<dbReference type="NCBIfam" id="NF000582">
    <property type="entry name" value="PRK00006.1"/>
    <property type="match status" value="1"/>
</dbReference>
<dbReference type="NCBIfam" id="TIGR00325">
    <property type="entry name" value="lpxC"/>
    <property type="match status" value="1"/>
</dbReference>
<dbReference type="InterPro" id="IPR015870">
    <property type="entry name" value="UDP-acyl_N-AcGlcN_deAcase_N"/>
</dbReference>
<keyword evidence="20" id="KW-1185">Reference proteome</keyword>
<dbReference type="EC" id="4.2.1.59" evidence="18"/>
<comment type="similarity">
    <text evidence="16">In the C-terminal section; belongs to the thioester dehydratase family.</text>
</comment>
<dbReference type="Gene3D" id="3.30.230.20">
    <property type="entry name" value="lpxc deacetylase, domain 1"/>
    <property type="match status" value="1"/>
</dbReference>
<dbReference type="PANTHER" id="PTHR33694">
    <property type="entry name" value="UDP-3-O-ACYL-N-ACETYLGLUCOSAMINE DEACETYLASE 1, MITOCHONDRIAL-RELATED"/>
    <property type="match status" value="1"/>
</dbReference>
<dbReference type="EC" id="3.5.1.108" evidence="17"/>
<evidence type="ECO:0000256" key="9">
    <source>
        <dbReference type="ARBA" id="ARBA00022801"/>
    </source>
</evidence>
<keyword evidence="8 17" id="KW-0479">Metal-binding</keyword>
<dbReference type="GO" id="GO:0005737">
    <property type="term" value="C:cytoplasm"/>
    <property type="evidence" value="ECO:0007669"/>
    <property type="project" value="UniProtKB-SubCell"/>
</dbReference>
<evidence type="ECO:0000256" key="4">
    <source>
        <dbReference type="ARBA" id="ARBA00005002"/>
    </source>
</evidence>
<evidence type="ECO:0000256" key="17">
    <source>
        <dbReference type="HAMAP-Rule" id="MF_00388"/>
    </source>
</evidence>
<evidence type="ECO:0000256" key="13">
    <source>
        <dbReference type="ARBA" id="ARBA00024535"/>
    </source>
</evidence>
<dbReference type="SUPFAM" id="SSF54637">
    <property type="entry name" value="Thioesterase/thiol ester dehydrase-isomerase"/>
    <property type="match status" value="1"/>
</dbReference>
<organism evidence="19 20">
    <name type="scientific">Rhabdobacter roseus</name>
    <dbReference type="NCBI Taxonomy" id="1655419"/>
    <lineage>
        <taxon>Bacteria</taxon>
        <taxon>Pseudomonadati</taxon>
        <taxon>Bacteroidota</taxon>
        <taxon>Cytophagia</taxon>
        <taxon>Cytophagales</taxon>
        <taxon>Cytophagaceae</taxon>
        <taxon>Rhabdobacter</taxon>
    </lineage>
</organism>
<proteinExistence type="inferred from homology"/>
<evidence type="ECO:0000256" key="8">
    <source>
        <dbReference type="ARBA" id="ARBA00022723"/>
    </source>
</evidence>
<dbReference type="InterPro" id="IPR020568">
    <property type="entry name" value="Ribosomal_Su5_D2-typ_SF"/>
</dbReference>
<keyword evidence="6 17" id="KW-0444">Lipid biosynthesis</keyword>
<comment type="function">
    <text evidence="14 18">Involved in unsaturated fatty acids biosynthesis. Catalyzes the dehydration of short chain beta-hydroxyacyl-ACPs and long chain saturated and unsaturated beta-hydroxyacyl-ACPs.</text>
</comment>
<dbReference type="SUPFAM" id="SSF54211">
    <property type="entry name" value="Ribosomal protein S5 domain 2-like"/>
    <property type="match status" value="2"/>
</dbReference>
<dbReference type="Gene3D" id="3.10.129.10">
    <property type="entry name" value="Hotdog Thioesterase"/>
    <property type="match status" value="1"/>
</dbReference>
<dbReference type="FunFam" id="3.10.129.10:FF:000001">
    <property type="entry name" value="3-hydroxyacyl-[acyl-carrier-protein] dehydratase FabZ"/>
    <property type="match status" value="1"/>
</dbReference>
<accession>A0A840TRD0</accession>
<evidence type="ECO:0000256" key="11">
    <source>
        <dbReference type="ARBA" id="ARBA00023098"/>
    </source>
</evidence>
<dbReference type="Proteomes" id="UP000557307">
    <property type="component" value="Unassembled WGS sequence"/>
</dbReference>
<comment type="similarity">
    <text evidence="18">Belongs to the thioester dehydratase family. FabZ subfamily.</text>
</comment>
<evidence type="ECO:0000256" key="16">
    <source>
        <dbReference type="ARBA" id="ARBA00061355"/>
    </source>
</evidence>
<dbReference type="NCBIfam" id="TIGR01750">
    <property type="entry name" value="fabZ"/>
    <property type="match status" value="1"/>
</dbReference>
<comment type="catalytic activity">
    <reaction evidence="18">
        <text>a (3R)-hydroxyacyl-[ACP] = a (2E)-enoyl-[ACP] + H2O</text>
        <dbReference type="Rhea" id="RHEA:13097"/>
        <dbReference type="Rhea" id="RHEA-COMP:9925"/>
        <dbReference type="Rhea" id="RHEA-COMP:9945"/>
        <dbReference type="ChEBI" id="CHEBI:15377"/>
        <dbReference type="ChEBI" id="CHEBI:78784"/>
        <dbReference type="ChEBI" id="CHEBI:78827"/>
        <dbReference type="EC" id="4.2.1.59"/>
    </reaction>
</comment>
<protein>
    <recommendedName>
        <fullName evidence="17 18">Multifunctional fusion protein</fullName>
    </recommendedName>
    <domain>
        <recommendedName>
            <fullName evidence="18">3-hydroxyacyl-[acyl-carrier-protein] dehydratase FabZ</fullName>
            <ecNumber evidence="18">4.2.1.59</ecNumber>
        </recommendedName>
        <alternativeName>
            <fullName evidence="18">(3R)-hydroxymyristoyl-[acyl-carrier-protein] dehydratase</fullName>
        </alternativeName>
        <alternativeName>
            <fullName evidence="18">Beta-hydroxyacyl-ACP dehydratase</fullName>
            <shortName evidence="18">(3R)-hydroxymyristoyl-ACP dehydrase</shortName>
        </alternativeName>
    </domain>
    <domain>
        <recommendedName>
            <fullName evidence="17">UDP-3-O-acyl-N-acetylglucosamine deacetylase</fullName>
            <shortName evidence="17">UDP-3-O-acyl-GlcNAc deacetylase</shortName>
            <ecNumber evidence="17">3.5.1.108</ecNumber>
        </recommendedName>
        <alternativeName>
            <fullName evidence="17">UDP-3-O-[R-3-hydroxymyristoyl]-N-acetylglucosamine deacetylase</fullName>
        </alternativeName>
    </domain>
</protein>
<comment type="catalytic activity">
    <reaction evidence="13 17">
        <text>a UDP-3-O-[(3R)-3-hydroxyacyl]-N-acetyl-alpha-D-glucosamine + H2O = a UDP-3-O-[(3R)-3-hydroxyacyl]-alpha-D-glucosamine + acetate</text>
        <dbReference type="Rhea" id="RHEA:67816"/>
        <dbReference type="ChEBI" id="CHEBI:15377"/>
        <dbReference type="ChEBI" id="CHEBI:30089"/>
        <dbReference type="ChEBI" id="CHEBI:137740"/>
        <dbReference type="ChEBI" id="CHEBI:173225"/>
        <dbReference type="EC" id="3.5.1.108"/>
    </reaction>
</comment>
<dbReference type="GO" id="GO:0006633">
    <property type="term" value="P:fatty acid biosynthetic process"/>
    <property type="evidence" value="ECO:0007669"/>
    <property type="project" value="UniProtKB-UniRule"/>
</dbReference>
<evidence type="ECO:0000256" key="15">
    <source>
        <dbReference type="ARBA" id="ARBA00061221"/>
    </source>
</evidence>
<dbReference type="NCBIfam" id="NF009667">
    <property type="entry name" value="PRK13188.1"/>
    <property type="match status" value="1"/>
</dbReference>
<gene>
    <name evidence="18" type="primary">fabZ</name>
    <name evidence="17" type="synonym">lpxC</name>
    <name evidence="19" type="ORF">HNQ92_000711</name>
</gene>
<dbReference type="Gene3D" id="3.30.1700.10">
    <property type="entry name" value="lpxc deacetylase, domain 2"/>
    <property type="match status" value="1"/>
</dbReference>
<name>A0A840TRD0_9BACT</name>
<evidence type="ECO:0000256" key="1">
    <source>
        <dbReference type="ARBA" id="ARBA00001947"/>
    </source>
</evidence>
<dbReference type="HAMAP" id="MF_00388">
    <property type="entry name" value="LpxC"/>
    <property type="match status" value="1"/>
</dbReference>
<dbReference type="Pfam" id="PF07977">
    <property type="entry name" value="FabA"/>
    <property type="match status" value="1"/>
</dbReference>
<dbReference type="EMBL" id="JACHGF010000001">
    <property type="protein sequence ID" value="MBB5282590.1"/>
    <property type="molecule type" value="Genomic_DNA"/>
</dbReference>
<evidence type="ECO:0000256" key="12">
    <source>
        <dbReference type="ARBA" id="ARBA00023239"/>
    </source>
</evidence>
<evidence type="ECO:0000256" key="2">
    <source>
        <dbReference type="ARBA" id="ARBA00002923"/>
    </source>
</evidence>
<dbReference type="GO" id="GO:0016020">
    <property type="term" value="C:membrane"/>
    <property type="evidence" value="ECO:0007669"/>
    <property type="project" value="GOC"/>
</dbReference>
<dbReference type="HAMAP" id="MF_00406">
    <property type="entry name" value="FabZ"/>
    <property type="match status" value="1"/>
</dbReference>
<feature type="active site" description="Proton donor" evidence="17">
    <location>
        <position position="289"/>
    </location>
</feature>
<evidence type="ECO:0000256" key="18">
    <source>
        <dbReference type="HAMAP-Rule" id="MF_00406"/>
    </source>
</evidence>
<sequence length="463" mass="51354">MNEKQQTIKQAVSVSGVGLHTGVQATMTFVPAPANHGYKFQRVDLPGQPIVDADVDNVVDLSRGTTIEQNGARINTVEHTLAALVGLQIDNVLIQLDGPEPPIMDGSSIHFVKALQEAGTEQQNAYRNYFEVPEYVHYKNADKDIEMAALPLSDYRLTVMVDYNSRVINSQHASLNDISLFKEEIAMCRTFCFLHELEMLHQQNLIKGGDLTNAIVIVDRDVKEGELDYLSDLLKKPKVSVNESRGILNNVDLHFPNEMARHKLLDLIGDLALVGRPIKAQILAARPGHAANVALAKKIKKLIKSGKGDIPQYTPEKPPILDINQISQLLAHRYPFQMIDKIIALDENSVVGIKNVTMNEQFFLGHFPGNPVMPGVLQLEAMAQTGGILVLSSVPDPENYWPYLIGIENCRFRRNVVPGDTVIFKCMFTTPMKRGIVKMSGRGYVNGQLVCEADMIASLVKKK</sequence>